<protein>
    <submittedName>
        <fullName evidence="2">Uncharacterized protein</fullName>
    </submittedName>
</protein>
<proteinExistence type="predicted"/>
<gene>
    <name evidence="2" type="primary">AUGUSTUS-3.0.2_15592</name>
    <name evidence="2" type="ORF">TcasGA2_TC015592</name>
</gene>
<keyword evidence="3" id="KW-1185">Reference proteome</keyword>
<dbReference type="Proteomes" id="UP000007266">
    <property type="component" value="Linkage group 6"/>
</dbReference>
<organism evidence="2 3">
    <name type="scientific">Tribolium castaneum</name>
    <name type="common">Red flour beetle</name>
    <dbReference type="NCBI Taxonomy" id="7070"/>
    <lineage>
        <taxon>Eukaryota</taxon>
        <taxon>Metazoa</taxon>
        <taxon>Ecdysozoa</taxon>
        <taxon>Arthropoda</taxon>
        <taxon>Hexapoda</taxon>
        <taxon>Insecta</taxon>
        <taxon>Pterygota</taxon>
        <taxon>Neoptera</taxon>
        <taxon>Endopterygota</taxon>
        <taxon>Coleoptera</taxon>
        <taxon>Polyphaga</taxon>
        <taxon>Cucujiformia</taxon>
        <taxon>Tenebrionidae</taxon>
        <taxon>Tenebrionidae incertae sedis</taxon>
        <taxon>Tribolium</taxon>
    </lineage>
</organism>
<evidence type="ECO:0000256" key="1">
    <source>
        <dbReference type="SAM" id="SignalP"/>
    </source>
</evidence>
<dbReference type="InParanoid" id="D2A5T9"/>
<feature type="chain" id="PRO_5003027531" evidence="1">
    <location>
        <begin position="17"/>
        <end position="116"/>
    </location>
</feature>
<accession>D2A5T9</accession>
<name>D2A5T9_TRICA</name>
<reference evidence="2 3" key="1">
    <citation type="journal article" date="2008" name="Nature">
        <title>The genome of the model beetle and pest Tribolium castaneum.</title>
        <authorList>
            <consortium name="Tribolium Genome Sequencing Consortium"/>
            <person name="Richards S."/>
            <person name="Gibbs R.A."/>
            <person name="Weinstock G.M."/>
            <person name="Brown S.J."/>
            <person name="Denell R."/>
            <person name="Beeman R.W."/>
            <person name="Gibbs R."/>
            <person name="Beeman R.W."/>
            <person name="Brown S.J."/>
            <person name="Bucher G."/>
            <person name="Friedrich M."/>
            <person name="Grimmelikhuijzen C.J."/>
            <person name="Klingler M."/>
            <person name="Lorenzen M."/>
            <person name="Richards S."/>
            <person name="Roth S."/>
            <person name="Schroder R."/>
            <person name="Tautz D."/>
            <person name="Zdobnov E.M."/>
            <person name="Muzny D."/>
            <person name="Gibbs R.A."/>
            <person name="Weinstock G.M."/>
            <person name="Attaway T."/>
            <person name="Bell S."/>
            <person name="Buhay C.J."/>
            <person name="Chandrabose M.N."/>
            <person name="Chavez D."/>
            <person name="Clerk-Blankenburg K.P."/>
            <person name="Cree A."/>
            <person name="Dao M."/>
            <person name="Davis C."/>
            <person name="Chacko J."/>
            <person name="Dinh H."/>
            <person name="Dugan-Rocha S."/>
            <person name="Fowler G."/>
            <person name="Garner T.T."/>
            <person name="Garnes J."/>
            <person name="Gnirke A."/>
            <person name="Hawes A."/>
            <person name="Hernandez J."/>
            <person name="Hines S."/>
            <person name="Holder M."/>
            <person name="Hume J."/>
            <person name="Jhangiani S.N."/>
            <person name="Joshi V."/>
            <person name="Khan Z.M."/>
            <person name="Jackson L."/>
            <person name="Kovar C."/>
            <person name="Kowis A."/>
            <person name="Lee S."/>
            <person name="Lewis L.R."/>
            <person name="Margolis J."/>
            <person name="Morgan M."/>
            <person name="Nazareth L.V."/>
            <person name="Nguyen N."/>
            <person name="Okwuonu G."/>
            <person name="Parker D."/>
            <person name="Richards S."/>
            <person name="Ruiz S.J."/>
            <person name="Santibanez J."/>
            <person name="Savard J."/>
            <person name="Scherer S.E."/>
            <person name="Schneider B."/>
            <person name="Sodergren E."/>
            <person name="Tautz D."/>
            <person name="Vattahil S."/>
            <person name="Villasana D."/>
            <person name="White C.S."/>
            <person name="Wright R."/>
            <person name="Park Y."/>
            <person name="Beeman R.W."/>
            <person name="Lord J."/>
            <person name="Oppert B."/>
            <person name="Lorenzen M."/>
            <person name="Brown S."/>
            <person name="Wang L."/>
            <person name="Savard J."/>
            <person name="Tautz D."/>
            <person name="Richards S."/>
            <person name="Weinstock G."/>
            <person name="Gibbs R.A."/>
            <person name="Liu Y."/>
            <person name="Worley K."/>
            <person name="Weinstock G."/>
            <person name="Elsik C.G."/>
            <person name="Reese J.T."/>
            <person name="Elhaik E."/>
            <person name="Landan G."/>
            <person name="Graur D."/>
            <person name="Arensburger P."/>
            <person name="Atkinson P."/>
            <person name="Beeman R.W."/>
            <person name="Beidler J."/>
            <person name="Brown S.J."/>
            <person name="Demuth J.P."/>
            <person name="Drury D.W."/>
            <person name="Du Y.Z."/>
            <person name="Fujiwara H."/>
            <person name="Lorenzen M."/>
            <person name="Maselli V."/>
            <person name="Osanai M."/>
            <person name="Park Y."/>
            <person name="Robertson H.M."/>
            <person name="Tu Z."/>
            <person name="Wang J.J."/>
            <person name="Wang S."/>
            <person name="Richards S."/>
            <person name="Song H."/>
            <person name="Zhang L."/>
            <person name="Sodergren E."/>
            <person name="Werner D."/>
            <person name="Stanke M."/>
            <person name="Morgenstern B."/>
            <person name="Solovyev V."/>
            <person name="Kosarev P."/>
            <person name="Brown G."/>
            <person name="Chen H.C."/>
            <person name="Ermolaeva O."/>
            <person name="Hlavina W."/>
            <person name="Kapustin Y."/>
            <person name="Kiryutin B."/>
            <person name="Kitts P."/>
            <person name="Maglott D."/>
            <person name="Pruitt K."/>
            <person name="Sapojnikov V."/>
            <person name="Souvorov A."/>
            <person name="Mackey A.J."/>
            <person name="Waterhouse R.M."/>
            <person name="Wyder S."/>
            <person name="Zdobnov E.M."/>
            <person name="Zdobnov E.M."/>
            <person name="Wyder S."/>
            <person name="Kriventseva E.V."/>
            <person name="Kadowaki T."/>
            <person name="Bork P."/>
            <person name="Aranda M."/>
            <person name="Bao R."/>
            <person name="Beermann A."/>
            <person name="Berns N."/>
            <person name="Bolognesi R."/>
            <person name="Bonneton F."/>
            <person name="Bopp D."/>
            <person name="Brown S.J."/>
            <person name="Bucher G."/>
            <person name="Butts T."/>
            <person name="Chaumot A."/>
            <person name="Denell R.E."/>
            <person name="Ferrier D.E."/>
            <person name="Friedrich M."/>
            <person name="Gordon C.M."/>
            <person name="Jindra M."/>
            <person name="Klingler M."/>
            <person name="Lan Q."/>
            <person name="Lattorff H.M."/>
            <person name="Laudet V."/>
            <person name="von Levetsow C."/>
            <person name="Liu Z."/>
            <person name="Lutz R."/>
            <person name="Lynch J.A."/>
            <person name="da Fonseca R.N."/>
            <person name="Posnien N."/>
            <person name="Reuter R."/>
            <person name="Roth S."/>
            <person name="Savard J."/>
            <person name="Schinko J.B."/>
            <person name="Schmitt C."/>
            <person name="Schoppmeier M."/>
            <person name="Schroder R."/>
            <person name="Shippy T.D."/>
            <person name="Simonnet F."/>
            <person name="Marques-Souza H."/>
            <person name="Tautz D."/>
            <person name="Tomoyasu Y."/>
            <person name="Trauner J."/>
            <person name="Van der Zee M."/>
            <person name="Vervoort M."/>
            <person name="Wittkopp N."/>
            <person name="Wimmer E.A."/>
            <person name="Yang X."/>
            <person name="Jones A.K."/>
            <person name="Sattelle D.B."/>
            <person name="Ebert P.R."/>
            <person name="Nelson D."/>
            <person name="Scott J.G."/>
            <person name="Beeman R.W."/>
            <person name="Muthukrishnan S."/>
            <person name="Kramer K.J."/>
            <person name="Arakane Y."/>
            <person name="Beeman R.W."/>
            <person name="Zhu Q."/>
            <person name="Hogenkamp D."/>
            <person name="Dixit R."/>
            <person name="Oppert B."/>
            <person name="Jiang H."/>
            <person name="Zou Z."/>
            <person name="Marshall J."/>
            <person name="Elpidina E."/>
            <person name="Vinokurov K."/>
            <person name="Oppert C."/>
            <person name="Zou Z."/>
            <person name="Evans J."/>
            <person name="Lu Z."/>
            <person name="Zhao P."/>
            <person name="Sumathipala N."/>
            <person name="Altincicek B."/>
            <person name="Vilcinskas A."/>
            <person name="Williams M."/>
            <person name="Hultmark D."/>
            <person name="Hetru C."/>
            <person name="Jiang H."/>
            <person name="Grimmelikhuijzen C.J."/>
            <person name="Hauser F."/>
            <person name="Cazzamali G."/>
            <person name="Williamson M."/>
            <person name="Park Y."/>
            <person name="Li B."/>
            <person name="Tanaka Y."/>
            <person name="Predel R."/>
            <person name="Neupert S."/>
            <person name="Schachtner J."/>
            <person name="Verleyen P."/>
            <person name="Raible F."/>
            <person name="Bork P."/>
            <person name="Friedrich M."/>
            <person name="Walden K.K."/>
            <person name="Robertson H.M."/>
            <person name="Angeli S."/>
            <person name="Foret S."/>
            <person name="Bucher G."/>
            <person name="Schuetz S."/>
            <person name="Maleszka R."/>
            <person name="Wimmer E.A."/>
            <person name="Beeman R.W."/>
            <person name="Lorenzen M."/>
            <person name="Tomoyasu Y."/>
            <person name="Miller S.C."/>
            <person name="Grossmann D."/>
            <person name="Bucher G."/>
        </authorList>
    </citation>
    <scope>NUCLEOTIDE SEQUENCE [LARGE SCALE GENOMIC DNA]</scope>
    <source>
        <strain evidence="2 3">Georgia GA2</strain>
    </source>
</reference>
<sequence length="116" mass="12888">MKFVIGILLIIISVYGQEESATFLPQKADLEPNAIPTPKLIPTTNWLKPITDTVANFVALAKHPNYGGVQFFNPQNLWEMLHEKGVSYLTGPHGAVFGTAQNGPLDYPFAYRKKTE</sequence>
<reference evidence="2 3" key="2">
    <citation type="journal article" date="2010" name="Nucleic Acids Res.">
        <title>BeetleBase in 2010: revisions to provide comprehensive genomic information for Tribolium castaneum.</title>
        <authorList>
            <person name="Kim H.S."/>
            <person name="Murphy T."/>
            <person name="Xia J."/>
            <person name="Caragea D."/>
            <person name="Park Y."/>
            <person name="Beeman R.W."/>
            <person name="Lorenzen M.D."/>
            <person name="Butcher S."/>
            <person name="Manak J.R."/>
            <person name="Brown S.J."/>
        </authorList>
    </citation>
    <scope>GENOME REANNOTATION</scope>
    <source>
        <strain evidence="2 3">Georgia GA2</strain>
    </source>
</reference>
<evidence type="ECO:0000313" key="2">
    <source>
        <dbReference type="EMBL" id="EFA05416.1"/>
    </source>
</evidence>
<dbReference type="AlphaFoldDB" id="D2A5T9"/>
<feature type="signal peptide" evidence="1">
    <location>
        <begin position="1"/>
        <end position="16"/>
    </location>
</feature>
<dbReference type="OrthoDB" id="6701896at2759"/>
<dbReference type="EMBL" id="KQ971345">
    <property type="protein sequence ID" value="EFA05416.1"/>
    <property type="molecule type" value="Genomic_DNA"/>
</dbReference>
<evidence type="ECO:0000313" key="3">
    <source>
        <dbReference type="Proteomes" id="UP000007266"/>
    </source>
</evidence>
<dbReference type="HOGENOM" id="CLU_2099993_0_0_1"/>
<keyword evidence="1" id="KW-0732">Signal</keyword>